<gene>
    <name evidence="3" type="ORF">H9Q79_18040</name>
</gene>
<keyword evidence="1" id="KW-0175">Coiled coil</keyword>
<name>A0A7G9GD25_9FIRM</name>
<dbReference type="EMBL" id="CP060635">
    <property type="protein sequence ID" value="QNM08707.1"/>
    <property type="molecule type" value="Genomic_DNA"/>
</dbReference>
<dbReference type="Pfam" id="PF09581">
    <property type="entry name" value="Spore_III_AF"/>
    <property type="match status" value="1"/>
</dbReference>
<feature type="coiled-coil region" evidence="1">
    <location>
        <begin position="145"/>
        <end position="172"/>
    </location>
</feature>
<feature type="transmembrane region" description="Helical" evidence="2">
    <location>
        <begin position="12"/>
        <end position="27"/>
    </location>
</feature>
<dbReference type="Proteomes" id="UP000515860">
    <property type="component" value="Chromosome"/>
</dbReference>
<dbReference type="AlphaFoldDB" id="A0A7G9GD25"/>
<dbReference type="RefSeq" id="WP_118645809.1">
    <property type="nucleotide sequence ID" value="NZ_CP060635.1"/>
</dbReference>
<proteinExistence type="predicted"/>
<dbReference type="KEGG" id="whj:H9Q79_18040"/>
<keyword evidence="4" id="KW-1185">Reference proteome</keyword>
<keyword evidence="2" id="KW-0812">Transmembrane</keyword>
<evidence type="ECO:0000313" key="3">
    <source>
        <dbReference type="EMBL" id="QNM08707.1"/>
    </source>
</evidence>
<sequence length="183" mass="21218">MTELIYGWMKNLAYFFIFMTAVLNCLPDNRYRKYVRFFLGLLLIIILSKPLTKLLNLDQILEESVSRGLLDTEVEGMEDRISLDGQQEKYLIQGYEAEVANQLRSFLRERGITPVDTSVELREADLSVEKISLTVELNTDDILYQSEVETEKEALKSKMEEIKKELSEVYQLELDHIDVAIQG</sequence>
<feature type="transmembrane region" description="Helical" evidence="2">
    <location>
        <begin position="34"/>
        <end position="51"/>
    </location>
</feature>
<keyword evidence="2" id="KW-1133">Transmembrane helix</keyword>
<keyword evidence="2" id="KW-0472">Membrane</keyword>
<evidence type="ECO:0000313" key="4">
    <source>
        <dbReference type="Proteomes" id="UP000515860"/>
    </source>
</evidence>
<organism evidence="3 4">
    <name type="scientific">Wansuia hejianensis</name>
    <dbReference type="NCBI Taxonomy" id="2763667"/>
    <lineage>
        <taxon>Bacteria</taxon>
        <taxon>Bacillati</taxon>
        <taxon>Bacillota</taxon>
        <taxon>Clostridia</taxon>
        <taxon>Lachnospirales</taxon>
        <taxon>Lachnospiraceae</taxon>
        <taxon>Wansuia</taxon>
    </lineage>
</organism>
<protein>
    <submittedName>
        <fullName evidence="3">Stage III sporulation protein AF</fullName>
    </submittedName>
</protein>
<accession>A0A7G9GD25</accession>
<evidence type="ECO:0000256" key="2">
    <source>
        <dbReference type="SAM" id="Phobius"/>
    </source>
</evidence>
<dbReference type="InterPro" id="IPR014245">
    <property type="entry name" value="Spore_III_AF"/>
</dbReference>
<reference evidence="3 4" key="1">
    <citation type="submission" date="2020-08" db="EMBL/GenBank/DDBJ databases">
        <authorList>
            <person name="Liu C."/>
            <person name="Sun Q."/>
        </authorList>
    </citation>
    <scope>NUCLEOTIDE SEQUENCE [LARGE SCALE GENOMIC DNA]</scope>
    <source>
        <strain evidence="3 4">NSJ-29</strain>
    </source>
</reference>
<evidence type="ECO:0000256" key="1">
    <source>
        <dbReference type="SAM" id="Coils"/>
    </source>
</evidence>